<keyword evidence="1" id="KW-0472">Membrane</keyword>
<protein>
    <submittedName>
        <fullName evidence="2">Uncharacterized protein</fullName>
    </submittedName>
</protein>
<evidence type="ECO:0000313" key="3">
    <source>
        <dbReference type="Proteomes" id="UP000535543"/>
    </source>
</evidence>
<feature type="transmembrane region" description="Helical" evidence="1">
    <location>
        <begin position="5"/>
        <end position="21"/>
    </location>
</feature>
<keyword evidence="1" id="KW-0812">Transmembrane</keyword>
<dbReference type="EMBL" id="VCQU01000002">
    <property type="protein sequence ID" value="NMN95075.1"/>
    <property type="molecule type" value="Genomic_DNA"/>
</dbReference>
<comment type="caution">
    <text evidence="2">The sequence shown here is derived from an EMBL/GenBank/DDBJ whole genome shotgun (WGS) entry which is preliminary data.</text>
</comment>
<keyword evidence="3" id="KW-1185">Reference proteome</keyword>
<reference evidence="2 3" key="2">
    <citation type="submission" date="2020-06" db="EMBL/GenBank/DDBJ databases">
        <title>Antribacter stalactiti gen. nov., sp. nov., a new member of the family Nacardiaceae isolated from a cave.</title>
        <authorList>
            <person name="Kim I.S."/>
        </authorList>
    </citation>
    <scope>NUCLEOTIDE SEQUENCE [LARGE SCALE GENOMIC DNA]</scope>
    <source>
        <strain evidence="2 3">YC2-7</strain>
    </source>
</reference>
<evidence type="ECO:0000256" key="1">
    <source>
        <dbReference type="SAM" id="Phobius"/>
    </source>
</evidence>
<keyword evidence="1" id="KW-1133">Transmembrane helix</keyword>
<evidence type="ECO:0000313" key="2">
    <source>
        <dbReference type="EMBL" id="NMN95075.1"/>
    </source>
</evidence>
<dbReference type="AlphaFoldDB" id="A0A848K7W4"/>
<organism evidence="2 3">
    <name type="scientific">Antrihabitans stalactiti</name>
    <dbReference type="NCBI Taxonomy" id="2584121"/>
    <lineage>
        <taxon>Bacteria</taxon>
        <taxon>Bacillati</taxon>
        <taxon>Actinomycetota</taxon>
        <taxon>Actinomycetes</taxon>
        <taxon>Mycobacteriales</taxon>
        <taxon>Nocardiaceae</taxon>
        <taxon>Antrihabitans</taxon>
    </lineage>
</organism>
<dbReference type="RefSeq" id="WP_169585775.1">
    <property type="nucleotide sequence ID" value="NZ_VCQU01000002.1"/>
</dbReference>
<reference evidence="2 3" key="1">
    <citation type="submission" date="2019-05" db="EMBL/GenBank/DDBJ databases">
        <authorList>
            <person name="Lee S.D."/>
        </authorList>
    </citation>
    <scope>NUCLEOTIDE SEQUENCE [LARGE SCALE GENOMIC DNA]</scope>
    <source>
        <strain evidence="2 3">YC2-7</strain>
    </source>
</reference>
<name>A0A848K7W4_9NOCA</name>
<accession>A0A848K7W4</accession>
<proteinExistence type="predicted"/>
<sequence>MQGLAILVGIVVVVMVGMWILETMVDGLIGGLFRLISAPFNAAGRAREKSKMDKYVNGLYFDTSTPVNHLRGALAQHFNKGDLHPANKVIVQTDEPGIFIIGIAWHEQVEFTMEDGSKAHGSGLPVIVAELTYESRGPRTIGRMRLTRFPHDLGWAESAVMDNIFPWCCAPIYELDPSAVLHEHQDAVRTGIR</sequence>
<gene>
    <name evidence="2" type="ORF">FGL95_08510</name>
</gene>
<dbReference type="Proteomes" id="UP000535543">
    <property type="component" value="Unassembled WGS sequence"/>
</dbReference>